<proteinExistence type="predicted"/>
<dbReference type="EMBL" id="ARQD01000002">
    <property type="protein sequence ID" value="KIX85205.1"/>
    <property type="molecule type" value="Genomic_DNA"/>
</dbReference>
<reference evidence="1 2" key="1">
    <citation type="journal article" date="2013" name="Proc. Natl. Acad. Sci. U.S.A.">
        <title>Candidate phylum TM6 genome recovered from a hospital sink biofilm provides genomic insights into this uncultivated phylum.</title>
        <authorList>
            <person name="McLean J.S."/>
            <person name="Lombardo M.J."/>
            <person name="Badger J.H."/>
            <person name="Edlund A."/>
            <person name="Novotny M."/>
            <person name="Yee-Greenbaum J."/>
            <person name="Vyahhi N."/>
            <person name="Hall A.P."/>
            <person name="Yang Y."/>
            <person name="Dupont C.L."/>
            <person name="Ziegler M.G."/>
            <person name="Chitsaz H."/>
            <person name="Allen A.E."/>
            <person name="Yooseph S."/>
            <person name="Tesler G."/>
            <person name="Pevzner P.A."/>
            <person name="Friedman R.M."/>
            <person name="Nealson K.H."/>
            <person name="Venter J.C."/>
            <person name="Lasken R.S."/>
        </authorList>
    </citation>
    <scope>NUCLEOTIDE SEQUENCE [LARGE SCALE GENOMIC DNA]</scope>
    <source>
        <strain evidence="1 2">TM6SC1</strain>
    </source>
</reference>
<organism evidence="1 2">
    <name type="scientific">candidate division TM6 bacterium JCVI TM6SC1</name>
    <dbReference type="NCBI Taxonomy" id="1306947"/>
    <lineage>
        <taxon>Bacteria</taxon>
        <taxon>Candidatus Babelota</taxon>
        <taxon>Vermiphilus</taxon>
    </lineage>
</organism>
<comment type="caution">
    <text evidence="1">The sequence shown here is derived from an EMBL/GenBank/DDBJ whole genome shotgun (WGS) entry which is preliminary data.</text>
</comment>
<protein>
    <submittedName>
        <fullName evidence="1">Uncharacterized protein</fullName>
    </submittedName>
</protein>
<accession>A0A0D2I213</accession>
<keyword evidence="2" id="KW-1185">Reference proteome</keyword>
<name>A0A0D2I213_9BACT</name>
<dbReference type="Proteomes" id="UP000032214">
    <property type="component" value="Unassembled WGS sequence"/>
</dbReference>
<dbReference type="AlphaFoldDB" id="A0A0D2I213"/>
<evidence type="ECO:0000313" key="2">
    <source>
        <dbReference type="Proteomes" id="UP000032214"/>
    </source>
</evidence>
<evidence type="ECO:0000313" key="1">
    <source>
        <dbReference type="EMBL" id="KIX85205.1"/>
    </source>
</evidence>
<sequence length="208" mass="23777">MSTNLDALRIAVLGYGSLMRQVHAPFSKIPLCRTSTWALAPFKLPIDYLQLAFANTRKAKLALVIHEDSPLRPVWYTFSCYGSLAHARANLAAREETQILEHIPFIIRDYHSTDKYICSFKYKGWKGNLGKLPEKYIYEIVQWAQDNSIDAVIWASFTANITRTQAKELLISNPIILKNTQDYIKKVPMETPNEFEQAVLSNTLENIP</sequence>
<gene>
    <name evidence="1" type="ORF">J120_02635</name>
</gene>